<evidence type="ECO:0000259" key="3">
    <source>
        <dbReference type="Pfam" id="PF23096"/>
    </source>
</evidence>
<dbReference type="GO" id="GO:0016607">
    <property type="term" value="C:nuclear speck"/>
    <property type="evidence" value="ECO:0007669"/>
    <property type="project" value="UniProtKB-SubCell"/>
</dbReference>
<dbReference type="SUPFAM" id="SSF48371">
    <property type="entry name" value="ARM repeat"/>
    <property type="match status" value="1"/>
</dbReference>
<dbReference type="InterPro" id="IPR016024">
    <property type="entry name" value="ARM-type_fold"/>
</dbReference>
<dbReference type="Pfam" id="PF11919">
    <property type="entry name" value="PSME4_C"/>
    <property type="match status" value="1"/>
</dbReference>
<evidence type="ECO:0000259" key="2">
    <source>
        <dbReference type="Pfam" id="PF11919"/>
    </source>
</evidence>
<dbReference type="InterPro" id="IPR035309">
    <property type="entry name" value="PSME4"/>
</dbReference>
<dbReference type="InterPro" id="IPR021843">
    <property type="entry name" value="PSME4_C"/>
</dbReference>
<dbReference type="Gene3D" id="1.25.10.10">
    <property type="entry name" value="Leucine-rich Repeat Variant"/>
    <property type="match status" value="1"/>
</dbReference>
<dbReference type="Proteomes" id="UP001608902">
    <property type="component" value="Unassembled WGS sequence"/>
</dbReference>
<reference evidence="4 5" key="1">
    <citation type="submission" date="2024-08" db="EMBL/GenBank/DDBJ databases">
        <title>Gnathostoma spinigerum genome.</title>
        <authorList>
            <person name="Gonzalez-Bertolin B."/>
            <person name="Monzon S."/>
            <person name="Zaballos A."/>
            <person name="Jimenez P."/>
            <person name="Dekumyoy P."/>
            <person name="Varona S."/>
            <person name="Cuesta I."/>
            <person name="Sumanam S."/>
            <person name="Adisakwattana P."/>
            <person name="Gasser R.B."/>
            <person name="Hernandez-Gonzalez A."/>
            <person name="Young N.D."/>
            <person name="Perteguer M.J."/>
        </authorList>
    </citation>
    <scope>NUCLEOTIDE SEQUENCE [LARGE SCALE GENOMIC DNA]</scope>
    <source>
        <strain evidence="4">AL3</strain>
        <tissue evidence="4">Liver</tissue>
    </source>
</reference>
<feature type="domain" description="Proteasome activator complex subunit 4 C-terminal" evidence="2">
    <location>
        <begin position="349"/>
        <end position="390"/>
    </location>
</feature>
<accession>A0ABD6F2T0</accession>
<sequence length="402" mass="45950">MWEWLGPILAACFESIKTETVKNWGTSIATVFGSVNPRVLHWFIDLLFNLCSKPTESSFHATTRLYFLQGALNQCEWRVTELWNRLMDLCRKAMMESYQNLRERIGSCIATIVWFDLDHMYVDPRIESQFHPPRIADVIRDTDSMMEILWTEVNQGIKAEENMDTNSESHELSSDEESDRKKAVMVFKTVLNYLNAHWIHSFTALPRPVFRLLPLLVHFENETSDEELKKSCKYQLRQGMSQTLVTAGNAEWVLKTVSELARSSTCWFKAKVSLLKYLQVAVFSNLFVFLHHQPATQSIIFTLLVDPQLEVRETAAETLSGLIQCQFFDVDEEMIKRFCLLASAKNGPERHAGVLALSAVVQAFPYSVPAFLPDVLMKLCPHASDGQPIQVLSALESIHSHT</sequence>
<feature type="domain" description="Proteasome activator complex subunit 4-like HEAT repeat-like" evidence="3">
    <location>
        <begin position="1"/>
        <end position="69"/>
    </location>
</feature>
<dbReference type="InterPro" id="IPR011989">
    <property type="entry name" value="ARM-like"/>
</dbReference>
<dbReference type="PANTHER" id="PTHR32170:SF3">
    <property type="entry name" value="PROTEASOME ACTIVATOR COMPLEX SUBUNIT 4"/>
    <property type="match status" value="1"/>
</dbReference>
<evidence type="ECO:0000313" key="4">
    <source>
        <dbReference type="EMBL" id="MFH4984298.1"/>
    </source>
</evidence>
<comment type="subcellular location">
    <subcellularLocation>
        <location evidence="1">Nucleus speckle</location>
    </subcellularLocation>
</comment>
<keyword evidence="5" id="KW-1185">Reference proteome</keyword>
<evidence type="ECO:0000256" key="1">
    <source>
        <dbReference type="ARBA" id="ARBA00004324"/>
    </source>
</evidence>
<organism evidence="4 5">
    <name type="scientific">Gnathostoma spinigerum</name>
    <dbReference type="NCBI Taxonomy" id="75299"/>
    <lineage>
        <taxon>Eukaryota</taxon>
        <taxon>Metazoa</taxon>
        <taxon>Ecdysozoa</taxon>
        <taxon>Nematoda</taxon>
        <taxon>Chromadorea</taxon>
        <taxon>Rhabditida</taxon>
        <taxon>Spirurina</taxon>
        <taxon>Gnathostomatomorpha</taxon>
        <taxon>Gnathostomatoidea</taxon>
        <taxon>Gnathostomatidae</taxon>
        <taxon>Gnathostoma</taxon>
    </lineage>
</organism>
<evidence type="ECO:0000313" key="5">
    <source>
        <dbReference type="Proteomes" id="UP001608902"/>
    </source>
</evidence>
<comment type="caution">
    <text evidence="4">The sequence shown here is derived from an EMBL/GenBank/DDBJ whole genome shotgun (WGS) entry which is preliminary data.</text>
</comment>
<dbReference type="EMBL" id="JBGFUD010016440">
    <property type="protein sequence ID" value="MFH4984298.1"/>
    <property type="molecule type" value="Genomic_DNA"/>
</dbReference>
<protein>
    <submittedName>
        <fullName evidence="4">Uncharacterized protein</fullName>
    </submittedName>
</protein>
<dbReference type="Pfam" id="PF23096">
    <property type="entry name" value="HEAT_PSME4"/>
    <property type="match status" value="1"/>
</dbReference>
<proteinExistence type="predicted"/>
<name>A0ABD6F2T0_9BILA</name>
<dbReference type="AlphaFoldDB" id="A0ABD6F2T0"/>
<gene>
    <name evidence="4" type="ORF">AB6A40_011007</name>
</gene>
<dbReference type="PANTHER" id="PTHR32170">
    <property type="entry name" value="PROTEASOME ACTIVATOR COMPLEX SUBUNIT 4"/>
    <property type="match status" value="1"/>
</dbReference>
<dbReference type="InterPro" id="IPR055455">
    <property type="entry name" value="HEAT_PSME4"/>
</dbReference>